<evidence type="ECO:0000313" key="2">
    <source>
        <dbReference type="Proteomes" id="UP000179840"/>
    </source>
</evidence>
<dbReference type="Proteomes" id="UP000179840">
    <property type="component" value="Unassembled WGS sequence"/>
</dbReference>
<gene>
    <name evidence="1" type="ORF">AKG95_09770</name>
</gene>
<reference evidence="1 2" key="1">
    <citation type="submission" date="2015-06" db="EMBL/GenBank/DDBJ databases">
        <title>Draft genome sequencing of a biphenyl-degrading bacterium, Janthinobacterium lividum MEG1.</title>
        <authorList>
            <person name="Shimodaira J."/>
            <person name="Hatta T."/>
        </authorList>
    </citation>
    <scope>NUCLEOTIDE SEQUENCE [LARGE SCALE GENOMIC DNA]</scope>
    <source>
        <strain evidence="1 2">MEG1</strain>
    </source>
</reference>
<proteinExistence type="predicted"/>
<organism evidence="1 2">
    <name type="scientific">Janthinobacterium lividum</name>
    <dbReference type="NCBI Taxonomy" id="29581"/>
    <lineage>
        <taxon>Bacteria</taxon>
        <taxon>Pseudomonadati</taxon>
        <taxon>Pseudomonadota</taxon>
        <taxon>Betaproteobacteria</taxon>
        <taxon>Burkholderiales</taxon>
        <taxon>Oxalobacteraceae</taxon>
        <taxon>Janthinobacterium</taxon>
    </lineage>
</organism>
<dbReference type="AlphaFoldDB" id="A0A1S1UEB1"/>
<sequence length="93" mass="10525">MYTVDTQNAGFYFCYRTFSFLKAKTHAFICPCGTNGWHHVVINAQNFHIFIIKHLSIAGVYQCTGQQAPHAMRDDDDFVTFESALLVAFDQAA</sequence>
<accession>A0A1S1UEB1</accession>
<protein>
    <submittedName>
        <fullName evidence="1">Uncharacterized protein</fullName>
    </submittedName>
</protein>
<comment type="caution">
    <text evidence="1">The sequence shown here is derived from an EMBL/GenBank/DDBJ whole genome shotgun (WGS) entry which is preliminary data.</text>
</comment>
<dbReference type="EMBL" id="LFKP01000005">
    <property type="protein sequence ID" value="OHV97483.1"/>
    <property type="molecule type" value="Genomic_DNA"/>
</dbReference>
<evidence type="ECO:0000313" key="1">
    <source>
        <dbReference type="EMBL" id="OHV97483.1"/>
    </source>
</evidence>
<name>A0A1S1UEB1_9BURK</name>